<evidence type="ECO:0000256" key="11">
    <source>
        <dbReference type="ARBA" id="ARBA00022842"/>
    </source>
</evidence>
<evidence type="ECO:0000256" key="5">
    <source>
        <dbReference type="ARBA" id="ARBA00004074"/>
    </source>
</evidence>
<accession>A0A0F4ZLR6</accession>
<evidence type="ECO:0000256" key="6">
    <source>
        <dbReference type="ARBA" id="ARBA00009999"/>
    </source>
</evidence>
<evidence type="ECO:0000256" key="7">
    <source>
        <dbReference type="ARBA" id="ARBA00011738"/>
    </source>
</evidence>
<dbReference type="Pfam" id="PF13023">
    <property type="entry name" value="HD_3"/>
    <property type="match status" value="1"/>
</dbReference>
<keyword evidence="9" id="KW-0479">Metal-binding</keyword>
<gene>
    <name evidence="14" type="ORF">TD95_004407</name>
</gene>
<comment type="subunit">
    <text evidence="7">Homodimer.</text>
</comment>
<comment type="cofactor">
    <cofactor evidence="3">
        <name>Co(2+)</name>
        <dbReference type="ChEBI" id="CHEBI:48828"/>
    </cofactor>
</comment>
<name>A0A0F4ZLR6_9PEZI</name>
<dbReference type="InterPro" id="IPR006674">
    <property type="entry name" value="HD_domain"/>
</dbReference>
<protein>
    <recommendedName>
        <fullName evidence="8">5'-deoxynucleotidase</fullName>
        <ecNumber evidence="8">3.1.3.89</ecNumber>
    </recommendedName>
</protein>
<evidence type="ECO:0000256" key="4">
    <source>
        <dbReference type="ARBA" id="ARBA00001946"/>
    </source>
</evidence>
<keyword evidence="15" id="KW-1185">Reference proteome</keyword>
<evidence type="ECO:0000256" key="8">
    <source>
        <dbReference type="ARBA" id="ARBA00012964"/>
    </source>
</evidence>
<comment type="cofactor">
    <cofactor evidence="2">
        <name>Mn(2+)</name>
        <dbReference type="ChEBI" id="CHEBI:29035"/>
    </cofactor>
</comment>
<comment type="function">
    <text evidence="5">Catalyzes the dephosphorylation of the nucleoside 5'-monophosphates deoxyadenosine monophosphate (dAMP), deoxycytidine monophosphate (dCMP), deoxyguanosine monophosphate (dGMP) and deoxythymidine monophosphate (dTMP).</text>
</comment>
<dbReference type="GO" id="GO:0009159">
    <property type="term" value="P:deoxyribonucleoside monophosphate catabolic process"/>
    <property type="evidence" value="ECO:0007669"/>
    <property type="project" value="UniProtKB-ARBA"/>
</dbReference>
<dbReference type="InterPro" id="IPR003607">
    <property type="entry name" value="HD/PDEase_dom"/>
</dbReference>
<comment type="catalytic activity">
    <reaction evidence="1">
        <text>a 2'-deoxyribonucleoside 5'-phosphate + H2O = a 2'-deoxyribonucleoside + phosphate</text>
        <dbReference type="Rhea" id="RHEA:36167"/>
        <dbReference type="ChEBI" id="CHEBI:15377"/>
        <dbReference type="ChEBI" id="CHEBI:18274"/>
        <dbReference type="ChEBI" id="CHEBI:43474"/>
        <dbReference type="ChEBI" id="CHEBI:65317"/>
        <dbReference type="EC" id="3.1.3.89"/>
    </reaction>
</comment>
<dbReference type="PANTHER" id="PTHR11845:SF13">
    <property type="entry name" value="5'-DEOXYNUCLEOTIDASE HDDC2"/>
    <property type="match status" value="1"/>
</dbReference>
<dbReference type="InterPro" id="IPR039356">
    <property type="entry name" value="YfbR/HDDC2"/>
</dbReference>
<keyword evidence="11" id="KW-0460">Magnesium</keyword>
<dbReference type="FunFam" id="1.10.3210.10:FF:000011">
    <property type="entry name" value="HD domain-containing protein 2"/>
    <property type="match status" value="1"/>
</dbReference>
<evidence type="ECO:0000256" key="2">
    <source>
        <dbReference type="ARBA" id="ARBA00001936"/>
    </source>
</evidence>
<keyword evidence="12" id="KW-0170">Cobalt</keyword>
<evidence type="ECO:0000256" key="12">
    <source>
        <dbReference type="ARBA" id="ARBA00023285"/>
    </source>
</evidence>
<dbReference type="GO" id="GO:0002953">
    <property type="term" value="F:5'-deoxynucleotidase activity"/>
    <property type="evidence" value="ECO:0007669"/>
    <property type="project" value="UniProtKB-EC"/>
</dbReference>
<dbReference type="AlphaFoldDB" id="A0A0F4ZLR6"/>
<organism evidence="14 15">
    <name type="scientific">Thielaviopsis punctulata</name>
    <dbReference type="NCBI Taxonomy" id="72032"/>
    <lineage>
        <taxon>Eukaryota</taxon>
        <taxon>Fungi</taxon>
        <taxon>Dikarya</taxon>
        <taxon>Ascomycota</taxon>
        <taxon>Pezizomycotina</taxon>
        <taxon>Sordariomycetes</taxon>
        <taxon>Hypocreomycetidae</taxon>
        <taxon>Microascales</taxon>
        <taxon>Ceratocystidaceae</taxon>
        <taxon>Thielaviopsis</taxon>
    </lineage>
</organism>
<feature type="domain" description="HD/PDEase" evidence="13">
    <location>
        <begin position="148"/>
        <end position="268"/>
    </location>
</feature>
<evidence type="ECO:0000256" key="9">
    <source>
        <dbReference type="ARBA" id="ARBA00022723"/>
    </source>
</evidence>
<dbReference type="GO" id="GO:0005737">
    <property type="term" value="C:cytoplasm"/>
    <property type="evidence" value="ECO:0007669"/>
    <property type="project" value="TreeGrafter"/>
</dbReference>
<dbReference type="OrthoDB" id="10254258at2759"/>
<reference evidence="14 15" key="1">
    <citation type="submission" date="2015-03" db="EMBL/GenBank/DDBJ databases">
        <authorList>
            <person name="Radwan O."/>
            <person name="Al-Naeli F.A."/>
            <person name="Rendon G.A."/>
            <person name="Fields C."/>
        </authorList>
    </citation>
    <scope>NUCLEOTIDE SEQUENCE [LARGE SCALE GENOMIC DNA]</scope>
    <source>
        <strain evidence="14">CR-DP1</strain>
    </source>
</reference>
<comment type="caution">
    <text evidence="14">The sequence shown here is derived from an EMBL/GenBank/DDBJ whole genome shotgun (WGS) entry which is preliminary data.</text>
</comment>
<proteinExistence type="inferred from homology"/>
<evidence type="ECO:0000313" key="15">
    <source>
        <dbReference type="Proteomes" id="UP000033483"/>
    </source>
</evidence>
<dbReference type="PANTHER" id="PTHR11845">
    <property type="entry name" value="5'-DEOXYNUCLEOTIDASE HDDC2"/>
    <property type="match status" value="1"/>
</dbReference>
<comment type="similarity">
    <text evidence="6">Belongs to the HDDC2 family.</text>
</comment>
<dbReference type="SMART" id="SM00471">
    <property type="entry name" value="HDc"/>
    <property type="match status" value="1"/>
</dbReference>
<evidence type="ECO:0000256" key="3">
    <source>
        <dbReference type="ARBA" id="ARBA00001941"/>
    </source>
</evidence>
<evidence type="ECO:0000256" key="1">
    <source>
        <dbReference type="ARBA" id="ARBA00001638"/>
    </source>
</evidence>
<evidence type="ECO:0000256" key="10">
    <source>
        <dbReference type="ARBA" id="ARBA00022801"/>
    </source>
</evidence>
<dbReference type="SUPFAM" id="SSF109604">
    <property type="entry name" value="HD-domain/PDEase-like"/>
    <property type="match status" value="1"/>
</dbReference>
<dbReference type="Gene3D" id="1.10.3210.10">
    <property type="entry name" value="Hypothetical protein af1432"/>
    <property type="match status" value="1"/>
</dbReference>
<dbReference type="GO" id="GO:0046872">
    <property type="term" value="F:metal ion binding"/>
    <property type="evidence" value="ECO:0007669"/>
    <property type="project" value="UniProtKB-KW"/>
</dbReference>
<evidence type="ECO:0000259" key="13">
    <source>
        <dbReference type="SMART" id="SM00471"/>
    </source>
</evidence>
<dbReference type="EC" id="3.1.3.89" evidence="8"/>
<evidence type="ECO:0000313" key="14">
    <source>
        <dbReference type="EMBL" id="KKA30778.1"/>
    </source>
</evidence>
<sequence length="329" mass="37963">MRTLFNAFVRTHHITSRKKVNRIRHAAEANDVSFVLLRSGGAPGLMYVESETQQSVTAWVDFVHGLRYKDFRCVRKPAEAQIETDSDPSDITIPKVLQDWTVDKALSIGPVPKPKDERSQSSPIEYFHLLERLKIVKREGWKRHGILRGESIADHMYRMSMMAMCPPPSLISQGLDLNKCIKMCLIHDIAEAVVGDITPADLVSKVEKKRRETVTVDYISDRLLRGATGEELKSIWHEHEDGVTLESCFVQDLDKLEMLLQMAEYESRSNGQINLEDFTYVTTKIQLPEMKQWAEEILQDRPEFWKDKQKPKNANNITVEMQDKYYARN</sequence>
<dbReference type="EMBL" id="LAEV01000252">
    <property type="protein sequence ID" value="KKA30778.1"/>
    <property type="molecule type" value="Genomic_DNA"/>
</dbReference>
<dbReference type="Proteomes" id="UP000033483">
    <property type="component" value="Unassembled WGS sequence"/>
</dbReference>
<keyword evidence="10" id="KW-0378">Hydrolase</keyword>
<comment type="cofactor">
    <cofactor evidence="4">
        <name>Mg(2+)</name>
        <dbReference type="ChEBI" id="CHEBI:18420"/>
    </cofactor>
</comment>